<sequence length="905" mass="97968">MEPDVIRMYSSSPPPLDDGGEDEDDEFGEFGGFSGVSASVSFTSFDGPNFTSSTDDFVSSNHFMSDKMYSNNAAVLTDLNSANASKDRNCFTELSKPPDGTIVGLDTHRNEMFLCHAAESPVKDGVKTLAEQMEIVDSAEKSFEPGTIRTVIKTDQQESTDCNGSIISDDEILTNGYSSDIVSFQQEIEVNIPKEQKEIYPEISLSSPSSLAQTFADFTAFPNTYTSINCVCTVNVMNDCSSEEKILKNQVGFSIENNDNLNVDVEEPSKLSSENVVVQNIDSDRAASQFSHFPAKDNVLSNNNSGSDCETKSQTTASVEKVETLHSEKFVNRICGIPQKEEEEMEGAGSDVFRSTVPFVQESTADTEDSSLVYQSCSENGQQVESVAPSTSVSVSEEFASFCQAESPDDIEDFGEFGTTNDKLSLPNPEGLIPSNITELPTEVSSQFETIDIKDFGATNICDFADFSQSKMSNCISDRITEAISDSVGSISEGSAVTEEVSGHLDKAQKLEEGSFAEFCTTEDFADFSSSTGNQDMEWNAFADQPCLKESTSWAAFGNAQSVDFTEDDKWQSSSTTEGGNVSSAQSGRMDGTGFVSFQGPTESDSNVSDQTSVNQAALVCRLQKVFQACFPPCPMSCSEENITSLKLFLEPVEHQEETGSALGHLRELRNVWSELQDIHDAYGLKYQWCGSHSNKKLLSSLGIDTRNILFTGQKKQPVIVPMYAASLGMLEPTKEPVKPVSAAEKIASIAQAPLSPEMSPCTADQAQEILPPVQFDWSSSGLTNPLDANGGSTLLNLDFFGPVDDGSSSSATTIPGVDPELYELTTAKLESTSTSNRMADAFAKLMSTVEKTSTSARKRKKDENLSEEAAKVIASLPDLSFMQAKVLMFPATLTPLTSSQKLTD</sequence>
<organism evidence="3 4">
    <name type="scientific">Erpetoichthys calabaricus</name>
    <name type="common">Rope fish</name>
    <name type="synonym">Calamoichthys calabaricus</name>
    <dbReference type="NCBI Taxonomy" id="27687"/>
    <lineage>
        <taxon>Eukaryota</taxon>
        <taxon>Metazoa</taxon>
        <taxon>Chordata</taxon>
        <taxon>Craniata</taxon>
        <taxon>Vertebrata</taxon>
        <taxon>Euteleostomi</taxon>
        <taxon>Actinopterygii</taxon>
        <taxon>Polypteriformes</taxon>
        <taxon>Polypteridae</taxon>
        <taxon>Erpetoichthys</taxon>
    </lineage>
</organism>
<feature type="region of interest" description="Disordered" evidence="1">
    <location>
        <begin position="567"/>
        <end position="609"/>
    </location>
</feature>
<dbReference type="GO" id="GO:0032588">
    <property type="term" value="C:trans-Golgi network membrane"/>
    <property type="evidence" value="ECO:0007669"/>
    <property type="project" value="InterPro"/>
</dbReference>
<dbReference type="GeneTree" id="ENSGT00940000154186"/>
<protein>
    <submittedName>
        <fullName evidence="3">Aftiphilin a</fullName>
    </submittedName>
</protein>
<feature type="compositionally biased region" description="Acidic residues" evidence="1">
    <location>
        <begin position="18"/>
        <end position="28"/>
    </location>
</feature>
<dbReference type="OrthoDB" id="5917212at2759"/>
<feature type="region of interest" description="Disordered" evidence="1">
    <location>
        <begin position="1"/>
        <end position="30"/>
    </location>
</feature>
<dbReference type="Pfam" id="PF15045">
    <property type="entry name" value="Clathrin_bdg"/>
    <property type="match status" value="1"/>
</dbReference>
<reference evidence="3" key="1">
    <citation type="submission" date="2021-06" db="EMBL/GenBank/DDBJ databases">
        <authorList>
            <consortium name="Wellcome Sanger Institute Data Sharing"/>
        </authorList>
    </citation>
    <scope>NUCLEOTIDE SEQUENCE [LARGE SCALE GENOMIC DNA]</scope>
</reference>
<feature type="domain" description="Aftiphilin clathrin-binding box" evidence="2">
    <location>
        <begin position="670"/>
        <end position="739"/>
    </location>
</feature>
<name>A0A8C4TE98_ERPCA</name>
<proteinExistence type="predicted"/>
<dbReference type="PANTHER" id="PTHR16156">
    <property type="entry name" value="AFTIPHILIN A-RELATED"/>
    <property type="match status" value="1"/>
</dbReference>
<dbReference type="AlphaFoldDB" id="A0A8C4TE98"/>
<evidence type="ECO:0000256" key="1">
    <source>
        <dbReference type="SAM" id="MobiDB-lite"/>
    </source>
</evidence>
<evidence type="ECO:0000259" key="2">
    <source>
        <dbReference type="Pfam" id="PF15045"/>
    </source>
</evidence>
<keyword evidence="4" id="KW-1185">Reference proteome</keyword>
<feature type="compositionally biased region" description="Polar residues" evidence="1">
    <location>
        <begin position="572"/>
        <end position="587"/>
    </location>
</feature>
<dbReference type="Ensembl" id="ENSECRT00000030043.1">
    <property type="protein sequence ID" value="ENSECRP00000029420.1"/>
    <property type="gene ID" value="ENSECRG00000019951.1"/>
</dbReference>
<reference evidence="3" key="3">
    <citation type="submission" date="2025-09" db="UniProtKB">
        <authorList>
            <consortium name="Ensembl"/>
        </authorList>
    </citation>
    <scope>IDENTIFICATION</scope>
</reference>
<dbReference type="GO" id="GO:0030121">
    <property type="term" value="C:AP-1 adaptor complex"/>
    <property type="evidence" value="ECO:0007669"/>
    <property type="project" value="TreeGrafter"/>
</dbReference>
<gene>
    <name evidence="3" type="primary">AFTPH</name>
</gene>
<dbReference type="Proteomes" id="UP000694620">
    <property type="component" value="Chromosome 15"/>
</dbReference>
<accession>A0A8C4TE98</accession>
<reference evidence="3" key="2">
    <citation type="submission" date="2025-08" db="UniProtKB">
        <authorList>
            <consortium name="Ensembl"/>
        </authorList>
    </citation>
    <scope>IDENTIFICATION</scope>
</reference>
<evidence type="ECO:0000313" key="4">
    <source>
        <dbReference type="Proteomes" id="UP000694620"/>
    </source>
</evidence>
<evidence type="ECO:0000313" key="3">
    <source>
        <dbReference type="Ensembl" id="ENSECRP00000029420.1"/>
    </source>
</evidence>
<dbReference type="InterPro" id="IPR046359">
    <property type="entry name" value="Aftin-like"/>
</dbReference>
<dbReference type="InterPro" id="IPR029205">
    <property type="entry name" value="Clathrin-bd"/>
</dbReference>
<dbReference type="GO" id="GO:0030276">
    <property type="term" value="F:clathrin binding"/>
    <property type="evidence" value="ECO:0007669"/>
    <property type="project" value="InterPro"/>
</dbReference>
<dbReference type="PANTHER" id="PTHR16156:SF10">
    <property type="entry name" value="AFTIPHILIN-RELATED"/>
    <property type="match status" value="1"/>
</dbReference>
<feature type="compositionally biased region" description="Polar residues" evidence="1">
    <location>
        <begin position="599"/>
        <end position="609"/>
    </location>
</feature>